<organism evidence="2 3">
    <name type="scientific">Saccharopolyspora elongata</name>
    <dbReference type="NCBI Taxonomy" id="2530387"/>
    <lineage>
        <taxon>Bacteria</taxon>
        <taxon>Bacillati</taxon>
        <taxon>Actinomycetota</taxon>
        <taxon>Actinomycetes</taxon>
        <taxon>Pseudonocardiales</taxon>
        <taxon>Pseudonocardiaceae</taxon>
        <taxon>Saccharopolyspora</taxon>
    </lineage>
</organism>
<dbReference type="Proteomes" id="UP000294947">
    <property type="component" value="Unassembled WGS sequence"/>
</dbReference>
<dbReference type="GO" id="GO:0004519">
    <property type="term" value="F:endonuclease activity"/>
    <property type="evidence" value="ECO:0007669"/>
    <property type="project" value="UniProtKB-KW"/>
</dbReference>
<dbReference type="InterPro" id="IPR011335">
    <property type="entry name" value="Restrct_endonuc-II-like"/>
</dbReference>
<accession>A0A4R4ZGT8</accession>
<dbReference type="PANTHER" id="PTHR35400">
    <property type="entry name" value="SLR1083 PROTEIN"/>
    <property type="match status" value="1"/>
</dbReference>
<keyword evidence="2" id="KW-0540">Nuclease</keyword>
<dbReference type="PANTHER" id="PTHR35400:SF3">
    <property type="entry name" value="SLL1072 PROTEIN"/>
    <property type="match status" value="1"/>
</dbReference>
<dbReference type="Gene3D" id="3.90.1570.10">
    <property type="entry name" value="tt1808, chain A"/>
    <property type="match status" value="1"/>
</dbReference>
<dbReference type="AlphaFoldDB" id="A0A4R4ZGT8"/>
<dbReference type="SUPFAM" id="SSF52980">
    <property type="entry name" value="Restriction endonuclease-like"/>
    <property type="match status" value="1"/>
</dbReference>
<gene>
    <name evidence="2" type="ORF">E1288_00705</name>
</gene>
<feature type="domain" description="Putative restriction endonuclease" evidence="1">
    <location>
        <begin position="14"/>
        <end position="162"/>
    </location>
</feature>
<dbReference type="OrthoDB" id="9799703at2"/>
<name>A0A4R4ZGT8_9PSEU</name>
<dbReference type="CDD" id="cd06260">
    <property type="entry name" value="DUF820-like"/>
    <property type="match status" value="1"/>
</dbReference>
<evidence type="ECO:0000259" key="1">
    <source>
        <dbReference type="Pfam" id="PF05685"/>
    </source>
</evidence>
<evidence type="ECO:0000313" key="3">
    <source>
        <dbReference type="Proteomes" id="UP000294947"/>
    </source>
</evidence>
<comment type="caution">
    <text evidence="2">The sequence shown here is derived from an EMBL/GenBank/DDBJ whole genome shotgun (WGS) entry which is preliminary data.</text>
</comment>
<protein>
    <submittedName>
        <fullName evidence="2">Uma2 family endonuclease</fullName>
    </submittedName>
</protein>
<dbReference type="Pfam" id="PF05685">
    <property type="entry name" value="Uma2"/>
    <property type="match status" value="1"/>
</dbReference>
<keyword evidence="2" id="KW-0255">Endonuclease</keyword>
<dbReference type="InterPro" id="IPR012296">
    <property type="entry name" value="Nuclease_put_TT1808"/>
</dbReference>
<dbReference type="InterPro" id="IPR008538">
    <property type="entry name" value="Uma2"/>
</dbReference>
<evidence type="ECO:0000313" key="2">
    <source>
        <dbReference type="EMBL" id="TDD56639.1"/>
    </source>
</evidence>
<keyword evidence="3" id="KW-1185">Reference proteome</keyword>
<proteinExistence type="predicted"/>
<keyword evidence="2" id="KW-0378">Hydrolase</keyword>
<reference evidence="2 3" key="1">
    <citation type="submission" date="2019-03" db="EMBL/GenBank/DDBJ databases">
        <title>Draft genome sequences of novel Actinobacteria.</title>
        <authorList>
            <person name="Sahin N."/>
            <person name="Ay H."/>
            <person name="Saygin H."/>
        </authorList>
    </citation>
    <scope>NUCLEOTIDE SEQUENCE [LARGE SCALE GENOMIC DNA]</scope>
    <source>
        <strain evidence="2 3">7K502</strain>
    </source>
</reference>
<dbReference type="EMBL" id="SMKW01000001">
    <property type="protein sequence ID" value="TDD56639.1"/>
    <property type="molecule type" value="Genomic_DNA"/>
</dbReference>
<sequence length="185" mass="20510">MSAVTRPDHLLSLEDWAALPEDNSHRVELVEGILHVTPRPVSFHQLALMELGYQLRAQLPKSFVALAEVEVVLFEHLATVRVPDLVVVPTALAKENPARYQASDVVLAVEVVSPGSGRIDRVLKFAEYAEAGIPNYWIVDLEKPISLAAYELKDERYLLVTESATTMYLESPSQLTVDPAALLPR</sequence>